<dbReference type="PRINTS" id="PR00190">
    <property type="entry name" value="ACTIN"/>
</dbReference>
<reference evidence="3 4" key="1">
    <citation type="journal article" date="2007" name="Nature">
        <title>Genome of the marsupial Monodelphis domestica reveals innovation in non-coding sequences.</title>
        <authorList>
            <person name="Mikkelsen T.S."/>
            <person name="Wakefield M.J."/>
            <person name="Aken B."/>
            <person name="Amemiya C.T."/>
            <person name="Chang J.L."/>
            <person name="Duke S."/>
            <person name="Garber M."/>
            <person name="Gentles A.J."/>
            <person name="Goodstadt L."/>
            <person name="Heger A."/>
            <person name="Jurka J."/>
            <person name="Kamal M."/>
            <person name="Mauceli E."/>
            <person name="Searle S.M."/>
            <person name="Sharpe T."/>
            <person name="Baker M.L."/>
            <person name="Batzer M.A."/>
            <person name="Benos P.V."/>
            <person name="Belov K."/>
            <person name="Clamp M."/>
            <person name="Cook A."/>
            <person name="Cuff J."/>
            <person name="Das R."/>
            <person name="Davidow L."/>
            <person name="Deakin J.E."/>
            <person name="Fazzari M.J."/>
            <person name="Glass J.L."/>
            <person name="Grabherr M."/>
            <person name="Greally J.M."/>
            <person name="Gu W."/>
            <person name="Hore T.A."/>
            <person name="Huttley G.A."/>
            <person name="Kleber M."/>
            <person name="Jirtle R.L."/>
            <person name="Koina E."/>
            <person name="Lee J.T."/>
            <person name="Mahony S."/>
            <person name="Marra M.A."/>
            <person name="Miller R.D."/>
            <person name="Nicholls R.D."/>
            <person name="Oda M."/>
            <person name="Papenfuss A.T."/>
            <person name="Parra Z.E."/>
            <person name="Pollock D.D."/>
            <person name="Ray D.A."/>
            <person name="Schein J.E."/>
            <person name="Speed T.P."/>
            <person name="Thompson K."/>
            <person name="VandeBerg J.L."/>
            <person name="Wade C.M."/>
            <person name="Walker J.A."/>
            <person name="Waters P.D."/>
            <person name="Webber C."/>
            <person name="Weidman J.R."/>
            <person name="Xie X."/>
            <person name="Zody M.C."/>
            <person name="Baldwin J."/>
            <person name="Abdouelleil A."/>
            <person name="Abdulkadir J."/>
            <person name="Abebe A."/>
            <person name="Abera B."/>
            <person name="Abreu J."/>
            <person name="Acer S.C."/>
            <person name="Aftuck L."/>
            <person name="Alexander A."/>
            <person name="An P."/>
            <person name="Anderson E."/>
            <person name="Anderson S."/>
            <person name="Arachi H."/>
            <person name="Azer M."/>
            <person name="Bachantsang P."/>
            <person name="Barry A."/>
            <person name="Bayul T."/>
            <person name="Berlin A."/>
            <person name="Bessette D."/>
            <person name="Bloom T."/>
            <person name="Bloom T."/>
            <person name="Boguslavskiy L."/>
            <person name="Bonnet C."/>
            <person name="Boukhgalter B."/>
            <person name="Bourzgui I."/>
            <person name="Brown A."/>
            <person name="Cahill P."/>
            <person name="Channer S."/>
            <person name="Cheshatsang Y."/>
            <person name="Chuda L."/>
            <person name="Citroen M."/>
            <person name="Collymore A."/>
            <person name="Cooke P."/>
            <person name="Costello M."/>
            <person name="D'Aco K."/>
            <person name="Daza R."/>
            <person name="De Haan G."/>
            <person name="DeGray S."/>
            <person name="DeMaso C."/>
            <person name="Dhargay N."/>
            <person name="Dooley K."/>
            <person name="Dooley E."/>
            <person name="Doricent M."/>
            <person name="Dorje P."/>
            <person name="Dorjee K."/>
            <person name="Dupes A."/>
            <person name="Elong R."/>
            <person name="Falk J."/>
            <person name="Farina A."/>
            <person name="Faro S."/>
            <person name="Ferguson D."/>
            <person name="Fisher S."/>
            <person name="Foley C.D."/>
            <person name="Franke A."/>
            <person name="Friedrich D."/>
            <person name="Gadbois L."/>
            <person name="Gearin G."/>
            <person name="Gearin C.R."/>
            <person name="Giannoukos G."/>
            <person name="Goode T."/>
            <person name="Graham J."/>
            <person name="Grandbois E."/>
            <person name="Grewal S."/>
            <person name="Gyaltsen K."/>
            <person name="Hafez N."/>
            <person name="Hagos B."/>
            <person name="Hall J."/>
            <person name="Henson C."/>
            <person name="Hollinger A."/>
            <person name="Honan T."/>
            <person name="Huard M.D."/>
            <person name="Hughes L."/>
            <person name="Hurhula B."/>
            <person name="Husby M.E."/>
            <person name="Kamat A."/>
            <person name="Kanga B."/>
            <person name="Kashin S."/>
            <person name="Khazanovich D."/>
            <person name="Kisner P."/>
            <person name="Lance K."/>
            <person name="Lara M."/>
            <person name="Lee W."/>
            <person name="Lennon N."/>
            <person name="Letendre F."/>
            <person name="LeVine R."/>
            <person name="Lipovsky A."/>
            <person name="Liu X."/>
            <person name="Liu J."/>
            <person name="Liu S."/>
            <person name="Lokyitsang T."/>
            <person name="Lokyitsang Y."/>
            <person name="Lubonja R."/>
            <person name="Lui A."/>
            <person name="MacDonald P."/>
            <person name="Magnisalis V."/>
            <person name="Maru K."/>
            <person name="Matthews C."/>
            <person name="McCusker W."/>
            <person name="McDonough S."/>
            <person name="Mehta T."/>
            <person name="Meldrim J."/>
            <person name="Meneus L."/>
            <person name="Mihai O."/>
            <person name="Mihalev A."/>
            <person name="Mihova T."/>
            <person name="Mittelman R."/>
            <person name="Mlenga V."/>
            <person name="Montmayeur A."/>
            <person name="Mulrain L."/>
            <person name="Navidi A."/>
            <person name="Naylor J."/>
            <person name="Negash T."/>
            <person name="Nguyen T."/>
            <person name="Nguyen N."/>
            <person name="Nicol R."/>
            <person name="Norbu C."/>
            <person name="Norbu N."/>
            <person name="Novod N."/>
            <person name="O'Neill B."/>
            <person name="Osman S."/>
            <person name="Markiewicz E."/>
            <person name="Oyono O.L."/>
            <person name="Patti C."/>
            <person name="Phunkhang P."/>
            <person name="Pierre F."/>
            <person name="Priest M."/>
            <person name="Raghuraman S."/>
            <person name="Rege F."/>
            <person name="Reyes R."/>
            <person name="Rise C."/>
            <person name="Rogov P."/>
            <person name="Ross K."/>
            <person name="Ryan E."/>
            <person name="Settipalli S."/>
            <person name="Shea T."/>
            <person name="Sherpa N."/>
            <person name="Shi L."/>
            <person name="Shih D."/>
            <person name="Sparrow T."/>
            <person name="Spaulding J."/>
            <person name="Stalker J."/>
            <person name="Stange-Thomann N."/>
            <person name="Stavropoulos S."/>
            <person name="Stone C."/>
            <person name="Strader C."/>
            <person name="Tesfaye S."/>
            <person name="Thomson T."/>
            <person name="Thoulutsang Y."/>
            <person name="Thoulutsang D."/>
            <person name="Topham K."/>
            <person name="Topping I."/>
            <person name="Tsamla T."/>
            <person name="Vassiliev H."/>
            <person name="Vo A."/>
            <person name="Wangchuk T."/>
            <person name="Wangdi T."/>
            <person name="Weiand M."/>
            <person name="Wilkinson J."/>
            <person name="Wilson A."/>
            <person name="Yadav S."/>
            <person name="Young G."/>
            <person name="Yu Q."/>
            <person name="Zembek L."/>
            <person name="Zhong D."/>
            <person name="Zimmer A."/>
            <person name="Zwirko Z."/>
            <person name="Jaffe D.B."/>
            <person name="Alvarez P."/>
            <person name="Brockman W."/>
            <person name="Butler J."/>
            <person name="Chin C."/>
            <person name="Gnerre S."/>
            <person name="MacCallum I."/>
            <person name="Graves J.A."/>
            <person name="Ponting C.P."/>
            <person name="Breen M."/>
            <person name="Samollow P.B."/>
            <person name="Lander E.S."/>
            <person name="Lindblad-Toh K."/>
        </authorList>
    </citation>
    <scope>NUCLEOTIDE SEQUENCE [LARGE SCALE GENOMIC DNA]</scope>
</reference>
<dbReference type="OMA" id="HPIKHGV"/>
<evidence type="ECO:0000256" key="1">
    <source>
        <dbReference type="ARBA" id="ARBA00006752"/>
    </source>
</evidence>
<dbReference type="SUPFAM" id="SSF53067">
    <property type="entry name" value="Actin-like ATPase domain"/>
    <property type="match status" value="2"/>
</dbReference>
<organism evidence="3 4">
    <name type="scientific">Monodelphis domestica</name>
    <name type="common">Gray short-tailed opossum</name>
    <dbReference type="NCBI Taxonomy" id="13616"/>
    <lineage>
        <taxon>Eukaryota</taxon>
        <taxon>Metazoa</taxon>
        <taxon>Chordata</taxon>
        <taxon>Craniata</taxon>
        <taxon>Vertebrata</taxon>
        <taxon>Euteleostomi</taxon>
        <taxon>Mammalia</taxon>
        <taxon>Metatheria</taxon>
        <taxon>Didelphimorphia</taxon>
        <taxon>Didelphidae</taxon>
        <taxon>Monodelphis</taxon>
    </lineage>
</organism>
<dbReference type="FunFam" id="3.30.420.40:FF:000050">
    <property type="entry name" value="Actin, alpha skeletal muscle"/>
    <property type="match status" value="1"/>
</dbReference>
<dbReference type="STRING" id="13616.ENSMODP00000003631"/>
<comment type="similarity">
    <text evidence="1 2">Belongs to the actin family.</text>
</comment>
<keyword evidence="4" id="KW-1185">Reference proteome</keyword>
<dbReference type="InParanoid" id="F6Q4H1"/>
<dbReference type="InterPro" id="IPR004000">
    <property type="entry name" value="Actin"/>
</dbReference>
<dbReference type="HOGENOM" id="CLU_027965_5_2_1"/>
<dbReference type="PANTHER" id="PTHR11937">
    <property type="entry name" value="ACTIN"/>
    <property type="match status" value="1"/>
</dbReference>
<dbReference type="KEGG" id="mdo:103104612"/>
<dbReference type="GeneID" id="103104612"/>
<accession>F6Q4H1</accession>
<name>F6Q4H1_MONDO</name>
<dbReference type="Gene3D" id="3.90.640.10">
    <property type="entry name" value="Actin, Chain A, domain 4"/>
    <property type="match status" value="1"/>
</dbReference>
<dbReference type="GeneTree" id="ENSGT00940000162922"/>
<dbReference type="RefSeq" id="XP_007474266.1">
    <property type="nucleotide sequence ID" value="XM_007474204.2"/>
</dbReference>
<evidence type="ECO:0000313" key="4">
    <source>
        <dbReference type="Proteomes" id="UP000002280"/>
    </source>
</evidence>
<dbReference type="RefSeq" id="XP_007474265.1">
    <property type="nucleotide sequence ID" value="XM_007474203.3"/>
</dbReference>
<reference evidence="3" key="2">
    <citation type="submission" date="2025-08" db="UniProtKB">
        <authorList>
            <consortium name="Ensembl"/>
        </authorList>
    </citation>
    <scope>IDENTIFICATION</scope>
</reference>
<dbReference type="GO" id="GO:0015629">
    <property type="term" value="C:actin cytoskeleton"/>
    <property type="evidence" value="ECO:0000318"/>
    <property type="project" value="GO_Central"/>
</dbReference>
<dbReference type="Ensembl" id="ENSMODT00000003713.3">
    <property type="protein sequence ID" value="ENSMODP00000003631.3"/>
    <property type="gene ID" value="ENSMODG00000002988.3"/>
</dbReference>
<sequence length="383" mass="41374">MGRIAVVIDNGSGFTKVGFAGEEKPRFILKTASCLPNCTSAMRGMPCHLDALGMAPSQSRPLKHGMVVDWEAMESLWSHLFACGLKTSPKNWPVLMSDSPTSPPSSREKIAELMFERFSVPAFHVASTGLLALCSGGSLSGLAVEAGAGVCHTTPIYAGHTWHKATFRLDMAGAALSKYLHGLLLEACPDPRLQALPRRAITKLKKQFCYVSLDYEAALQRSPTPQHPSTSFHTANDCLVTLTNELFRCPEPLFQPSLLGHSSPGLPSLAFQALQAVPETIRPKLAANVVVAGGSTLFPGFPQRLGLELEALCLKQQQQQQQQRPAATSGTVLHPQLVAKPERGLAAWVGGSMAGSLRPFHRLWVSRAMYEERGAGCVHEVFD</sequence>
<protein>
    <submittedName>
        <fullName evidence="3">Actin like 10</fullName>
    </submittedName>
</protein>
<dbReference type="SMART" id="SM00268">
    <property type="entry name" value="ACTIN"/>
    <property type="match status" value="1"/>
</dbReference>
<dbReference type="Pfam" id="PF00022">
    <property type="entry name" value="Actin"/>
    <property type="match status" value="1"/>
</dbReference>
<dbReference type="eggNOG" id="KOG0676">
    <property type="taxonomic scope" value="Eukaryota"/>
</dbReference>
<evidence type="ECO:0000256" key="2">
    <source>
        <dbReference type="RuleBase" id="RU000487"/>
    </source>
</evidence>
<reference evidence="3" key="3">
    <citation type="submission" date="2025-09" db="UniProtKB">
        <authorList>
            <consortium name="Ensembl"/>
        </authorList>
    </citation>
    <scope>IDENTIFICATION</scope>
</reference>
<dbReference type="Proteomes" id="UP000002280">
    <property type="component" value="Chromosome 1"/>
</dbReference>
<dbReference type="FunCoup" id="F6Q4H1">
    <property type="interactions" value="3"/>
</dbReference>
<dbReference type="CTD" id="170487"/>
<dbReference type="OrthoDB" id="9870582at2759"/>
<dbReference type="Gene3D" id="3.30.420.40">
    <property type="match status" value="2"/>
</dbReference>
<dbReference type="AlphaFoldDB" id="F6Q4H1"/>
<dbReference type="InterPro" id="IPR043129">
    <property type="entry name" value="ATPase_NBD"/>
</dbReference>
<proteinExistence type="inferred from homology"/>
<evidence type="ECO:0000313" key="3">
    <source>
        <dbReference type="Ensembl" id="ENSMODP00000003631.3"/>
    </source>
</evidence>
<gene>
    <name evidence="3" type="primary">ACTL10</name>
</gene>
<dbReference type="Bgee" id="ENSMODG00000002988">
    <property type="expression patterns" value="Expressed in spermatid and 4 other cell types or tissues"/>
</dbReference>